<dbReference type="InterPro" id="IPR011333">
    <property type="entry name" value="SKP1/BTB/POZ_sf"/>
</dbReference>
<dbReference type="SUPFAM" id="SSF54695">
    <property type="entry name" value="POZ domain"/>
    <property type="match status" value="1"/>
</dbReference>
<dbReference type="Gene3D" id="1.25.10.10">
    <property type="entry name" value="Leucine-rich Repeat Variant"/>
    <property type="match status" value="1"/>
</dbReference>
<dbReference type="EMBL" id="JACMRX010000005">
    <property type="protein sequence ID" value="KAF7989084.1"/>
    <property type="molecule type" value="Genomic_DNA"/>
</dbReference>
<feature type="compositionally biased region" description="Low complexity" evidence="1">
    <location>
        <begin position="273"/>
        <end position="294"/>
    </location>
</feature>
<feature type="region of interest" description="Disordered" evidence="1">
    <location>
        <begin position="257"/>
        <end position="294"/>
    </location>
</feature>
<dbReference type="InterPro" id="IPR016024">
    <property type="entry name" value="ARM-type_fold"/>
</dbReference>
<feature type="region of interest" description="Disordered" evidence="1">
    <location>
        <begin position="308"/>
        <end position="331"/>
    </location>
</feature>
<dbReference type="InterPro" id="IPR055445">
    <property type="entry name" value="ARM_ARMC5"/>
</dbReference>
<dbReference type="GO" id="GO:0009653">
    <property type="term" value="P:anatomical structure morphogenesis"/>
    <property type="evidence" value="ECO:0007669"/>
    <property type="project" value="TreeGrafter"/>
</dbReference>
<feature type="compositionally biased region" description="Low complexity" evidence="1">
    <location>
        <begin position="308"/>
        <end position="322"/>
    </location>
</feature>
<comment type="caution">
    <text evidence="3">The sequence shown here is derived from an EMBL/GenBank/DDBJ whole genome shotgun (WGS) entry which is preliminary data.</text>
</comment>
<proteinExistence type="predicted"/>
<gene>
    <name evidence="3" type="ORF">HCN44_007394</name>
</gene>
<sequence>MEDKKSNTIIDELSDHVRKHSKTDILNCLNKIKNDKKLIDNLIKNSNKLDILIKLLSFQNIKILDITLSILATLFLKSSVRENIDETKIAKNVVWIIKNLTSGMTLHCRACRLIVLNNRISFQILYRLLQIAEFRPIIGGTNAIECLINILKKENNNESLLSSIHYEVISSICLLSREAVNRLKIRDFDGLRVMLKLLEEPDVDNKYHAIILHAFTQYLYDAESVSVMIKHGIVNVLANRLKIMALDVQLYDNNYINDDDDNNTTKKRTADEMTMTTTTTTDHNLSPSSSSSSSGRFSFDYCSNQWSPSSENSSSPSWPSNDNDNDICFNEDDNYSPVCNEEVDSLNNYITNKFENESNQIEYVANASHKWTLILFRSLTYWSDPIEGLADPTTIQALTAYISSTKNLTAPAMLNRIIQNHVYFLPLLLQGFVFDAQNLDHSQEYLRIFCNTAESGGAFGELATKLLRGTDIHKNMVAVSVPFVLKSKDKLRTLLNTYGGLDLIFKLLSNKQHELNKNSVLSICRLAETLEITASVGDNNSSSTDNTNGIININNYNKLSNDIVTFELDNGDTFDASRQLLCNKSEYFTAMLEGNFFEGGQKKVKLQNVTRGGLAALCLAMSGELFYKNNSIKYDNNDNDEDNDDKLAIESLLDAVLLADKYLMLDESEKLTEKSISILTRGNLIRAWNWSRINNCHELKVCCVKNFLVCELSREDRLRVFNDFLNDCNFQEFLNDIKLIITEQLLIR</sequence>
<organism evidence="3 4">
    <name type="scientific">Aphidius gifuensis</name>
    <name type="common">Parasitoid wasp</name>
    <dbReference type="NCBI Taxonomy" id="684658"/>
    <lineage>
        <taxon>Eukaryota</taxon>
        <taxon>Metazoa</taxon>
        <taxon>Ecdysozoa</taxon>
        <taxon>Arthropoda</taxon>
        <taxon>Hexapoda</taxon>
        <taxon>Insecta</taxon>
        <taxon>Pterygota</taxon>
        <taxon>Neoptera</taxon>
        <taxon>Endopterygota</taxon>
        <taxon>Hymenoptera</taxon>
        <taxon>Apocrita</taxon>
        <taxon>Ichneumonoidea</taxon>
        <taxon>Braconidae</taxon>
        <taxon>Aphidiinae</taxon>
        <taxon>Aphidius</taxon>
    </lineage>
</organism>
<reference evidence="3 4" key="1">
    <citation type="submission" date="2020-08" db="EMBL/GenBank/DDBJ databases">
        <title>Aphidius gifuensis genome sequencing and assembly.</title>
        <authorList>
            <person name="Du Z."/>
        </authorList>
    </citation>
    <scope>NUCLEOTIDE SEQUENCE [LARGE SCALE GENOMIC DNA]</scope>
    <source>
        <strain evidence="3">YNYX2018</strain>
        <tissue evidence="3">Adults</tissue>
    </source>
</reference>
<evidence type="ECO:0000313" key="4">
    <source>
        <dbReference type="Proteomes" id="UP000639338"/>
    </source>
</evidence>
<dbReference type="AlphaFoldDB" id="A0A835CLR7"/>
<dbReference type="GO" id="GO:0005829">
    <property type="term" value="C:cytosol"/>
    <property type="evidence" value="ECO:0007669"/>
    <property type="project" value="TreeGrafter"/>
</dbReference>
<dbReference type="PANTHER" id="PTHR23312:SF8">
    <property type="entry name" value="ARMADILLO REPEAT-CONTAINING PROTEIN 5"/>
    <property type="match status" value="1"/>
</dbReference>
<evidence type="ECO:0000259" key="2">
    <source>
        <dbReference type="Pfam" id="PF24768"/>
    </source>
</evidence>
<dbReference type="InterPro" id="IPR011989">
    <property type="entry name" value="ARM-like"/>
</dbReference>
<dbReference type="OrthoDB" id="6086604at2759"/>
<dbReference type="Pfam" id="PF24768">
    <property type="entry name" value="ARM_ARMC5"/>
    <property type="match status" value="1"/>
</dbReference>
<dbReference type="Gene3D" id="3.30.710.10">
    <property type="entry name" value="Potassium Channel Kv1.1, Chain A"/>
    <property type="match status" value="1"/>
</dbReference>
<accession>A0A835CLR7</accession>
<evidence type="ECO:0000256" key="1">
    <source>
        <dbReference type="SAM" id="MobiDB-lite"/>
    </source>
</evidence>
<dbReference type="PANTHER" id="PTHR23312">
    <property type="entry name" value="ARMC5 ARMADILLO REPEAT-CONTAINING -RELATED"/>
    <property type="match status" value="1"/>
</dbReference>
<name>A0A835CLR7_APHGI</name>
<dbReference type="Proteomes" id="UP000639338">
    <property type="component" value="Unassembled WGS sequence"/>
</dbReference>
<evidence type="ECO:0000313" key="3">
    <source>
        <dbReference type="EMBL" id="KAF7989084.1"/>
    </source>
</evidence>
<protein>
    <recommendedName>
        <fullName evidence="2">ARMC5-like ARM-repeats domain-containing protein</fullName>
    </recommendedName>
</protein>
<feature type="domain" description="ARMC5-like ARM-repeats" evidence="2">
    <location>
        <begin position="118"/>
        <end position="237"/>
    </location>
</feature>
<keyword evidence="4" id="KW-1185">Reference proteome</keyword>
<dbReference type="SUPFAM" id="SSF48371">
    <property type="entry name" value="ARM repeat"/>
    <property type="match status" value="1"/>
</dbReference>